<dbReference type="AlphaFoldDB" id="A0A0F9MRW5"/>
<accession>A0A0F9MRW5</accession>
<reference evidence="1" key="1">
    <citation type="journal article" date="2015" name="Nature">
        <title>Complex archaea that bridge the gap between prokaryotes and eukaryotes.</title>
        <authorList>
            <person name="Spang A."/>
            <person name="Saw J.H."/>
            <person name="Jorgensen S.L."/>
            <person name="Zaremba-Niedzwiedzka K."/>
            <person name="Martijn J."/>
            <person name="Lind A.E."/>
            <person name="van Eijk R."/>
            <person name="Schleper C."/>
            <person name="Guy L."/>
            <person name="Ettema T.J."/>
        </authorList>
    </citation>
    <scope>NUCLEOTIDE SEQUENCE</scope>
</reference>
<organism evidence="1">
    <name type="scientific">marine sediment metagenome</name>
    <dbReference type="NCBI Taxonomy" id="412755"/>
    <lineage>
        <taxon>unclassified sequences</taxon>
        <taxon>metagenomes</taxon>
        <taxon>ecological metagenomes</taxon>
    </lineage>
</organism>
<proteinExistence type="predicted"/>
<gene>
    <name evidence="1" type="ORF">LCGC14_1120640</name>
</gene>
<protein>
    <submittedName>
        <fullName evidence="1">Uncharacterized protein</fullName>
    </submittedName>
</protein>
<name>A0A0F9MRW5_9ZZZZ</name>
<dbReference type="EMBL" id="LAZR01005179">
    <property type="protein sequence ID" value="KKN02157.1"/>
    <property type="molecule type" value="Genomic_DNA"/>
</dbReference>
<feature type="non-terminal residue" evidence="1">
    <location>
        <position position="162"/>
    </location>
</feature>
<comment type="caution">
    <text evidence="1">The sequence shown here is derived from an EMBL/GenBank/DDBJ whole genome shotgun (WGS) entry which is preliminary data.</text>
</comment>
<evidence type="ECO:0000313" key="1">
    <source>
        <dbReference type="EMBL" id="KKN02157.1"/>
    </source>
</evidence>
<sequence length="162" mass="19042">MFFLKEIVKNQEQQLAKFIENNSNERICSLFKGYLSQLMNALELLEKKTDPTLVMNSFKDAFSKLFQVTDLLQKNHIDLQEFNENLKKFKSNKKEGSIAIKEFLQKFNKVFEALRRAYFLIEKNGIKDEYFEALRIGLNGLLPSQICQLEKFIKTGEIKMTK</sequence>